<name>A0A8H7Q9I6_9FUNG</name>
<keyword evidence="3" id="KW-1185">Reference proteome</keyword>
<feature type="compositionally biased region" description="Polar residues" evidence="1">
    <location>
        <begin position="54"/>
        <end position="83"/>
    </location>
</feature>
<accession>A0A8H7Q9I6</accession>
<dbReference type="Proteomes" id="UP000612746">
    <property type="component" value="Unassembled WGS sequence"/>
</dbReference>
<feature type="region of interest" description="Disordered" evidence="1">
    <location>
        <begin position="1"/>
        <end position="83"/>
    </location>
</feature>
<evidence type="ECO:0000313" key="3">
    <source>
        <dbReference type="Proteomes" id="UP000612746"/>
    </source>
</evidence>
<sequence>MPSLRQLKRTSSSEGSHNDVKKPRRESSRTKLKIPESKAVIQPSLSPEAMLLNNEATQNSEDGDSISSENTPDNNDGLSSIYSNENTSKLEDLVLPLFKNLSQPKKLPSRMLDIGESLLQLHKWYNMPLDGVKSSKPTSNNFYQLTMDEKVDILYTLMENIMDNPGSEVGELCRSGDVEFKRYESIGTDTEGRSYWMFGSERLYREAPLSSVKRKVPTLPNQPHTYELICQYPDDWRTFLKEISSKRKSSKVFPPVLVENLKARGECVIEHHEQKERAILRREEKLHKAIMRAKAFENMPRKRSSRLEQKKQEREEITKLEEEMDTLEDIESVRQYVAQEESPLENSKRDTSDEIEPGQHDTNFQQKDQSNINRTTPGAVHSVSRIDVTELTPHTITEHTSSEITESFRQFEKYEHSQVEVLERETTTK</sequence>
<evidence type="ECO:0008006" key="4">
    <source>
        <dbReference type="Google" id="ProtNLM"/>
    </source>
</evidence>
<dbReference type="EMBL" id="JAEPRA010000001">
    <property type="protein sequence ID" value="KAG2188909.1"/>
    <property type="molecule type" value="Genomic_DNA"/>
</dbReference>
<dbReference type="OrthoDB" id="303107at2759"/>
<proteinExistence type="predicted"/>
<feature type="compositionally biased region" description="Basic and acidic residues" evidence="1">
    <location>
        <begin position="305"/>
        <end position="321"/>
    </location>
</feature>
<dbReference type="AlphaFoldDB" id="A0A8H7Q9I6"/>
<evidence type="ECO:0000313" key="2">
    <source>
        <dbReference type="EMBL" id="KAG2188909.1"/>
    </source>
</evidence>
<feature type="region of interest" description="Disordered" evidence="1">
    <location>
        <begin position="338"/>
        <end position="404"/>
    </location>
</feature>
<evidence type="ECO:0000256" key="1">
    <source>
        <dbReference type="SAM" id="MobiDB-lite"/>
    </source>
</evidence>
<feature type="region of interest" description="Disordered" evidence="1">
    <location>
        <begin position="294"/>
        <end position="325"/>
    </location>
</feature>
<organism evidence="2 3">
    <name type="scientific">Umbelopsis vinacea</name>
    <dbReference type="NCBI Taxonomy" id="44442"/>
    <lineage>
        <taxon>Eukaryota</taxon>
        <taxon>Fungi</taxon>
        <taxon>Fungi incertae sedis</taxon>
        <taxon>Mucoromycota</taxon>
        <taxon>Mucoromycotina</taxon>
        <taxon>Umbelopsidomycetes</taxon>
        <taxon>Umbelopsidales</taxon>
        <taxon>Umbelopsidaceae</taxon>
        <taxon>Umbelopsis</taxon>
    </lineage>
</organism>
<reference evidence="2" key="1">
    <citation type="submission" date="2020-12" db="EMBL/GenBank/DDBJ databases">
        <title>Metabolic potential, ecology and presence of endohyphal bacteria is reflected in genomic diversity of Mucoromycotina.</title>
        <authorList>
            <person name="Muszewska A."/>
            <person name="Okrasinska A."/>
            <person name="Steczkiewicz K."/>
            <person name="Drgas O."/>
            <person name="Orlowska M."/>
            <person name="Perlinska-Lenart U."/>
            <person name="Aleksandrzak-Piekarczyk T."/>
            <person name="Szatraj K."/>
            <person name="Zielenkiewicz U."/>
            <person name="Pilsyk S."/>
            <person name="Malc E."/>
            <person name="Mieczkowski P."/>
            <person name="Kruszewska J.S."/>
            <person name="Biernat P."/>
            <person name="Pawlowska J."/>
        </authorList>
    </citation>
    <scope>NUCLEOTIDE SEQUENCE</scope>
    <source>
        <strain evidence="2">WA0000051536</strain>
    </source>
</reference>
<feature type="compositionally biased region" description="Polar residues" evidence="1">
    <location>
        <begin position="360"/>
        <end position="376"/>
    </location>
</feature>
<protein>
    <recommendedName>
        <fullName evidence="4">WHIM1 domain-containing protein</fullName>
    </recommendedName>
</protein>
<comment type="caution">
    <text evidence="2">The sequence shown here is derived from an EMBL/GenBank/DDBJ whole genome shotgun (WGS) entry which is preliminary data.</text>
</comment>
<feature type="compositionally biased region" description="Basic and acidic residues" evidence="1">
    <location>
        <begin position="16"/>
        <end position="36"/>
    </location>
</feature>
<gene>
    <name evidence="2" type="ORF">INT44_004049</name>
</gene>